<feature type="signal peptide" evidence="1">
    <location>
        <begin position="1"/>
        <end position="21"/>
    </location>
</feature>
<dbReference type="EMBL" id="BAAAZC010000005">
    <property type="protein sequence ID" value="GAA3960806.1"/>
    <property type="molecule type" value="Genomic_DNA"/>
</dbReference>
<keyword evidence="1" id="KW-0732">Signal</keyword>
<dbReference type="PANTHER" id="PTHR46825">
    <property type="entry name" value="D-ALANYL-D-ALANINE-CARBOXYPEPTIDASE/ENDOPEPTIDASE AMPH"/>
    <property type="match status" value="1"/>
</dbReference>
<sequence length="383" mass="43105">MKNCLPIAAFFLSLISFTAHAQSSKPLLSDNQLKSKLDSAVDKGAKIYMDTPNTVGLSIGIYKDGKAYTYNYGEVKKGTGKLPTADNFFNLGSVAKTFVTTMLAEAVIEKKVNLNDDIRKYLPGNYPNLQFNGQPIRLINLANHTSGLPGQAHIFPKAVKDSLRKLSLPDQLHFYDVYRADSLLKDLHSLKPDTIPGTKYRYNGNGMMVLILLLERVYRQPYEQLVTHYLKTHLNMADTKTQIDIHSDRLAQGYGGNNQPQPFLNLTDYYNGPSMNSTINDMLKYIKANLTEQEPALKLMHQPTFTHPDSTAIGLGWMIDTDYKNTKIIYHDGHTGIGFNTLCMFYPGKDLGYIIIVNDNISQQRLTDLQANIQRELDRQSGK</sequence>
<gene>
    <name evidence="3" type="ORF">GCM10022210_05750</name>
</gene>
<dbReference type="InterPro" id="IPR001466">
    <property type="entry name" value="Beta-lactam-related"/>
</dbReference>
<dbReference type="InterPro" id="IPR050491">
    <property type="entry name" value="AmpC-like"/>
</dbReference>
<feature type="chain" id="PRO_5046104309" description="Beta-lactamase-related domain-containing protein" evidence="1">
    <location>
        <begin position="22"/>
        <end position="383"/>
    </location>
</feature>
<accession>A0ABP7P768</accession>
<feature type="domain" description="Beta-lactamase-related" evidence="2">
    <location>
        <begin position="48"/>
        <end position="365"/>
    </location>
</feature>
<protein>
    <recommendedName>
        <fullName evidence="2">Beta-lactamase-related domain-containing protein</fullName>
    </recommendedName>
</protein>
<comment type="caution">
    <text evidence="3">The sequence shown here is derived from an EMBL/GenBank/DDBJ whole genome shotgun (WGS) entry which is preliminary data.</text>
</comment>
<evidence type="ECO:0000259" key="2">
    <source>
        <dbReference type="Pfam" id="PF00144"/>
    </source>
</evidence>
<reference evidence="4" key="1">
    <citation type="journal article" date="2019" name="Int. J. Syst. Evol. Microbiol.">
        <title>The Global Catalogue of Microorganisms (GCM) 10K type strain sequencing project: providing services to taxonomists for standard genome sequencing and annotation.</title>
        <authorList>
            <consortium name="The Broad Institute Genomics Platform"/>
            <consortium name="The Broad Institute Genome Sequencing Center for Infectious Disease"/>
            <person name="Wu L."/>
            <person name="Ma J."/>
        </authorList>
    </citation>
    <scope>NUCLEOTIDE SEQUENCE [LARGE SCALE GENOMIC DNA]</scope>
    <source>
        <strain evidence="4">JCM 16601</strain>
    </source>
</reference>
<keyword evidence="4" id="KW-1185">Reference proteome</keyword>
<dbReference type="PANTHER" id="PTHR46825:SF8">
    <property type="entry name" value="BETA-LACTAMASE-RELATED"/>
    <property type="match status" value="1"/>
</dbReference>
<dbReference type="SUPFAM" id="SSF56601">
    <property type="entry name" value="beta-lactamase/transpeptidase-like"/>
    <property type="match status" value="1"/>
</dbReference>
<organism evidence="3 4">
    <name type="scientific">Mucilaginibacter dorajii</name>
    <dbReference type="NCBI Taxonomy" id="692994"/>
    <lineage>
        <taxon>Bacteria</taxon>
        <taxon>Pseudomonadati</taxon>
        <taxon>Bacteroidota</taxon>
        <taxon>Sphingobacteriia</taxon>
        <taxon>Sphingobacteriales</taxon>
        <taxon>Sphingobacteriaceae</taxon>
        <taxon>Mucilaginibacter</taxon>
    </lineage>
</organism>
<dbReference type="Gene3D" id="3.40.710.10">
    <property type="entry name" value="DD-peptidase/beta-lactamase superfamily"/>
    <property type="match status" value="1"/>
</dbReference>
<evidence type="ECO:0000256" key="1">
    <source>
        <dbReference type="SAM" id="SignalP"/>
    </source>
</evidence>
<evidence type="ECO:0000313" key="4">
    <source>
        <dbReference type="Proteomes" id="UP001500742"/>
    </source>
</evidence>
<dbReference type="InterPro" id="IPR012338">
    <property type="entry name" value="Beta-lactam/transpept-like"/>
</dbReference>
<dbReference type="Proteomes" id="UP001500742">
    <property type="component" value="Unassembled WGS sequence"/>
</dbReference>
<proteinExistence type="predicted"/>
<dbReference type="Pfam" id="PF00144">
    <property type="entry name" value="Beta-lactamase"/>
    <property type="match status" value="1"/>
</dbReference>
<dbReference type="RefSeq" id="WP_259094712.1">
    <property type="nucleotide sequence ID" value="NZ_BAAAZC010000005.1"/>
</dbReference>
<evidence type="ECO:0000313" key="3">
    <source>
        <dbReference type="EMBL" id="GAA3960806.1"/>
    </source>
</evidence>
<name>A0ABP7P768_9SPHI</name>